<dbReference type="GO" id="GO:0032259">
    <property type="term" value="P:methylation"/>
    <property type="evidence" value="ECO:0007669"/>
    <property type="project" value="UniProtKB-KW"/>
</dbReference>
<name>A0A0A1U886_ENTIV</name>
<evidence type="ECO:0000256" key="3">
    <source>
        <dbReference type="ARBA" id="ARBA00022603"/>
    </source>
</evidence>
<evidence type="ECO:0000256" key="4">
    <source>
        <dbReference type="ARBA" id="ARBA00022679"/>
    </source>
</evidence>
<reference evidence="5 6" key="1">
    <citation type="submission" date="2012-10" db="EMBL/GenBank/DDBJ databases">
        <authorList>
            <person name="Zafar N."/>
            <person name="Inman J."/>
            <person name="Hall N."/>
            <person name="Lorenzi H."/>
            <person name="Caler E."/>
        </authorList>
    </citation>
    <scope>NUCLEOTIDE SEQUENCE [LARGE SCALE GENOMIC DNA]</scope>
    <source>
        <strain evidence="5 6">IP1</strain>
    </source>
</reference>
<dbReference type="GO" id="GO:0005737">
    <property type="term" value="C:cytoplasm"/>
    <property type="evidence" value="ECO:0007669"/>
    <property type="project" value="UniProtKB-SubCell"/>
</dbReference>
<dbReference type="OrthoDB" id="206354at2759"/>
<organism evidence="5 6">
    <name type="scientific">Entamoeba invadens IP1</name>
    <dbReference type="NCBI Taxonomy" id="370355"/>
    <lineage>
        <taxon>Eukaryota</taxon>
        <taxon>Amoebozoa</taxon>
        <taxon>Evosea</taxon>
        <taxon>Archamoebae</taxon>
        <taxon>Mastigamoebida</taxon>
        <taxon>Entamoebidae</taxon>
        <taxon>Entamoeba</taxon>
    </lineage>
</organism>
<sequence length="233" mass="27081">MSRSRSNSTSSSSSDDFDKDYADGTYMDHRGFRAEALMALADVYQYKEADPMDEFGFPKIAEDWELSQFWYDNETGDKVIDFIANYVNMRENCNVACISTPSIYKAYLRNKNKVPRATFTLFEYDTRFQSTGVNFTFYDLNKPEMVLEKYIHLFDLLIIDPPFLSEDTTDKVYKTAQLIAKPNECEIVYVTGLKVEEWLKKCYSNIQLTDVSVRHEHLLKNPFGLFSTKVPLI</sequence>
<proteinExistence type="predicted"/>
<evidence type="ECO:0000256" key="1">
    <source>
        <dbReference type="ARBA" id="ARBA00004496"/>
    </source>
</evidence>
<dbReference type="RefSeq" id="XP_004256016.1">
    <property type="nucleotide sequence ID" value="XM_004255968.1"/>
</dbReference>
<keyword evidence="2" id="KW-0963">Cytoplasm</keyword>
<dbReference type="KEGG" id="eiv:EIN_487270"/>
<keyword evidence="4" id="KW-0808">Transferase</keyword>
<comment type="subcellular location">
    <subcellularLocation>
        <location evidence="1">Cytoplasm</location>
    </subcellularLocation>
</comment>
<keyword evidence="3" id="KW-0489">Methyltransferase</keyword>
<dbReference type="EMBL" id="KB206670">
    <property type="protein sequence ID" value="ELP89245.1"/>
    <property type="molecule type" value="Genomic_DNA"/>
</dbReference>
<dbReference type="Proteomes" id="UP000014680">
    <property type="component" value="Unassembled WGS sequence"/>
</dbReference>
<dbReference type="VEuPathDB" id="AmoebaDB:EIN_487270"/>
<dbReference type="PANTHER" id="PTHR13200">
    <property type="entry name" value="EEF1A LYSINE METHYLTRANSFERASE 1"/>
    <property type="match status" value="1"/>
</dbReference>
<dbReference type="GeneID" id="14888138"/>
<dbReference type="AlphaFoldDB" id="A0A0A1U886"/>
<evidence type="ECO:0000313" key="6">
    <source>
        <dbReference type="Proteomes" id="UP000014680"/>
    </source>
</evidence>
<evidence type="ECO:0000256" key="2">
    <source>
        <dbReference type="ARBA" id="ARBA00022490"/>
    </source>
</evidence>
<accession>A0A0A1U886</accession>
<keyword evidence="6" id="KW-1185">Reference proteome</keyword>
<dbReference type="OMA" id="CNFRPEH"/>
<dbReference type="InterPro" id="IPR019369">
    <property type="entry name" value="Efm5/EEF1AKMT1"/>
</dbReference>
<dbReference type="Pfam" id="PF10237">
    <property type="entry name" value="N6-adenineMlase"/>
    <property type="match status" value="1"/>
</dbReference>
<evidence type="ECO:0000313" key="5">
    <source>
        <dbReference type="EMBL" id="ELP89245.1"/>
    </source>
</evidence>
<protein>
    <recommendedName>
        <fullName evidence="7">Protein-lysine N-methyltransferase</fullName>
    </recommendedName>
</protein>
<dbReference type="InterPro" id="IPR041370">
    <property type="entry name" value="Mlase_EEF1AKMT1/ZCCHC4"/>
</dbReference>
<evidence type="ECO:0008006" key="7">
    <source>
        <dbReference type="Google" id="ProtNLM"/>
    </source>
</evidence>
<dbReference type="PANTHER" id="PTHR13200:SF0">
    <property type="entry name" value="EEF1A LYSINE METHYLTRANSFERASE 1"/>
    <property type="match status" value="1"/>
</dbReference>
<gene>
    <name evidence="5" type="ORF">EIN_487270</name>
</gene>
<dbReference type="GO" id="GO:0016279">
    <property type="term" value="F:protein-lysine N-methyltransferase activity"/>
    <property type="evidence" value="ECO:0007669"/>
    <property type="project" value="InterPro"/>
</dbReference>